<feature type="signal peptide" evidence="2">
    <location>
        <begin position="1"/>
        <end position="23"/>
    </location>
</feature>
<dbReference type="SUPFAM" id="SSF53850">
    <property type="entry name" value="Periplasmic binding protein-like II"/>
    <property type="match status" value="1"/>
</dbReference>
<dbReference type="Proteomes" id="UP000739565">
    <property type="component" value="Unassembled WGS sequence"/>
</dbReference>
<proteinExistence type="inferred from homology"/>
<dbReference type="InterPro" id="IPR005064">
    <property type="entry name" value="BUG"/>
</dbReference>
<protein>
    <submittedName>
        <fullName evidence="3">Tripartite tricarboxylate transporter substrate binding protein</fullName>
    </submittedName>
</protein>
<accession>A0A953N7R8</accession>
<sequence length="322" mass="33570">MSHKTLKTILGALGFCAVTAVQAAYPERPITLVVTYPPGGTADRVARLVAPELAKELGQNVVVDNRGGAGGMIGAAFVAKAPSDGYTIMLDAANHVQNPALRGSMQFDTLKDFSSVMLLQRVPNVLVANPGFAPKTVAEVIALTKPKTPVVHYGTSGAGSAQHLAGALFNALAGTHLEAVNYKGGALAITDVLSGQIPLAFATVGTILPHVKSGKLRVIASGGEKRSAVLPDVPTMIEGGVAGYSSYEWNAIFAPAGTPAAVITRLNQALAKVMKQPSVMTGIAAFSGEIIASSPQELESFRRAEISKWQRVAKEYSIKLDQ</sequence>
<dbReference type="Gene3D" id="3.40.190.10">
    <property type="entry name" value="Periplasmic binding protein-like II"/>
    <property type="match status" value="1"/>
</dbReference>
<gene>
    <name evidence="3" type="ORF">KZZ10_02925</name>
</gene>
<reference evidence="3" key="1">
    <citation type="submission" date="2021-07" db="EMBL/GenBank/DDBJ databases">
        <title>New genus and species of the family Alcaligenaceae.</title>
        <authorList>
            <person name="Hahn M.W."/>
        </authorList>
    </citation>
    <scope>NUCLEOTIDE SEQUENCE</scope>
    <source>
        <strain evidence="3">LF4-65</strain>
    </source>
</reference>
<dbReference type="CDD" id="cd13578">
    <property type="entry name" value="PBP2_Bug27"/>
    <property type="match status" value="1"/>
</dbReference>
<evidence type="ECO:0000313" key="4">
    <source>
        <dbReference type="Proteomes" id="UP000739565"/>
    </source>
</evidence>
<feature type="chain" id="PRO_5037394239" evidence="2">
    <location>
        <begin position="24"/>
        <end position="322"/>
    </location>
</feature>
<evidence type="ECO:0000313" key="3">
    <source>
        <dbReference type="EMBL" id="MBZ1349588.1"/>
    </source>
</evidence>
<dbReference type="InterPro" id="IPR042100">
    <property type="entry name" value="Bug_dom1"/>
</dbReference>
<keyword evidence="2" id="KW-0732">Signal</keyword>
<name>A0A953N7R8_9BURK</name>
<dbReference type="RefSeq" id="WP_259660006.1">
    <property type="nucleotide sequence ID" value="NZ_JAHXRI010000004.1"/>
</dbReference>
<organism evidence="3 4">
    <name type="scientific">Zwartia hollandica</name>
    <dbReference type="NCBI Taxonomy" id="324606"/>
    <lineage>
        <taxon>Bacteria</taxon>
        <taxon>Pseudomonadati</taxon>
        <taxon>Pseudomonadota</taxon>
        <taxon>Betaproteobacteria</taxon>
        <taxon>Burkholderiales</taxon>
        <taxon>Alcaligenaceae</taxon>
        <taxon>Zwartia</taxon>
    </lineage>
</organism>
<dbReference type="PANTHER" id="PTHR42928:SF5">
    <property type="entry name" value="BLR1237 PROTEIN"/>
    <property type="match status" value="1"/>
</dbReference>
<dbReference type="Gene3D" id="3.40.190.150">
    <property type="entry name" value="Bordetella uptake gene, domain 1"/>
    <property type="match status" value="1"/>
</dbReference>
<dbReference type="PIRSF" id="PIRSF017082">
    <property type="entry name" value="YflP"/>
    <property type="match status" value="1"/>
</dbReference>
<dbReference type="AlphaFoldDB" id="A0A953N7R8"/>
<comment type="similarity">
    <text evidence="1">Belongs to the UPF0065 (bug) family.</text>
</comment>
<dbReference type="EMBL" id="JAHXRI010000004">
    <property type="protein sequence ID" value="MBZ1349588.1"/>
    <property type="molecule type" value="Genomic_DNA"/>
</dbReference>
<keyword evidence="4" id="KW-1185">Reference proteome</keyword>
<comment type="caution">
    <text evidence="3">The sequence shown here is derived from an EMBL/GenBank/DDBJ whole genome shotgun (WGS) entry which is preliminary data.</text>
</comment>
<dbReference type="PANTHER" id="PTHR42928">
    <property type="entry name" value="TRICARBOXYLATE-BINDING PROTEIN"/>
    <property type="match status" value="1"/>
</dbReference>
<dbReference type="Pfam" id="PF03401">
    <property type="entry name" value="TctC"/>
    <property type="match status" value="1"/>
</dbReference>
<evidence type="ECO:0000256" key="2">
    <source>
        <dbReference type="SAM" id="SignalP"/>
    </source>
</evidence>
<evidence type="ECO:0000256" key="1">
    <source>
        <dbReference type="ARBA" id="ARBA00006987"/>
    </source>
</evidence>